<name>A0A1H5USZ7_9BACT</name>
<gene>
    <name evidence="2" type="ORF">SAMN03080598_01377</name>
</gene>
<dbReference type="EMBL" id="FNVR01000005">
    <property type="protein sequence ID" value="SEF78242.1"/>
    <property type="molecule type" value="Genomic_DNA"/>
</dbReference>
<reference evidence="3" key="1">
    <citation type="submission" date="2016-10" db="EMBL/GenBank/DDBJ databases">
        <authorList>
            <person name="Varghese N."/>
            <person name="Submissions S."/>
        </authorList>
    </citation>
    <scope>NUCLEOTIDE SEQUENCE [LARGE SCALE GENOMIC DNA]</scope>
    <source>
        <strain evidence="3">DSM 17298</strain>
    </source>
</reference>
<accession>A0A1H5USZ7</accession>
<evidence type="ECO:0000256" key="1">
    <source>
        <dbReference type="SAM" id="SignalP"/>
    </source>
</evidence>
<feature type="chain" id="PRO_5009286514" description="6-bladed beta-propeller protein" evidence="1">
    <location>
        <begin position="18"/>
        <end position="388"/>
    </location>
</feature>
<dbReference type="AlphaFoldDB" id="A0A1H5USZ7"/>
<evidence type="ECO:0000313" key="3">
    <source>
        <dbReference type="Proteomes" id="UP000236736"/>
    </source>
</evidence>
<dbReference type="Proteomes" id="UP000236736">
    <property type="component" value="Unassembled WGS sequence"/>
</dbReference>
<dbReference type="OrthoDB" id="835896at2"/>
<sequence>MKNQLILSILSFLLAFACSSKEEEDQKTLAEQQFEFEIYDSLVVDYLGNLYLADISKDGDTFLLIDHQHDSIFVTDQKGKIVSRFCKKGEGPGSYKGTRNNLPQFFNSDEIIIPAWKGFYIYSKNGEFKRSYELGYFPTSSLINIYTDNLVILENQIFFPWEGRIAEEFGVDGKKFQLQTKRLEILDLETGQFSPTLSFPKESKFKTGEKSFLNVNYKTGLAQYSDSIYVVFRNEPRIYAYHRSMLDIPAKIYQIPFDEFVEKAPKDGDNFGPYEMKDIYVGSLNQIQPLSKNQFLINYARGVTDSEYDQITTKAGNDNSKIFPELSKINRYGWVLFDGKSLSKLIENSTEIGNLGKFISKDEIWFTPNYSEFEKDYVVLYKTRLVSK</sequence>
<feature type="signal peptide" evidence="1">
    <location>
        <begin position="1"/>
        <end position="17"/>
    </location>
</feature>
<dbReference type="STRING" id="1120964.GCA_001313265_02293"/>
<evidence type="ECO:0008006" key="4">
    <source>
        <dbReference type="Google" id="ProtNLM"/>
    </source>
</evidence>
<keyword evidence="3" id="KW-1185">Reference proteome</keyword>
<dbReference type="PROSITE" id="PS51257">
    <property type="entry name" value="PROKAR_LIPOPROTEIN"/>
    <property type="match status" value="1"/>
</dbReference>
<organism evidence="2 3">
    <name type="scientific">Algoriphagus boritolerans DSM 17298 = JCM 18970</name>
    <dbReference type="NCBI Taxonomy" id="1120964"/>
    <lineage>
        <taxon>Bacteria</taxon>
        <taxon>Pseudomonadati</taxon>
        <taxon>Bacteroidota</taxon>
        <taxon>Cytophagia</taxon>
        <taxon>Cytophagales</taxon>
        <taxon>Cyclobacteriaceae</taxon>
        <taxon>Algoriphagus</taxon>
    </lineage>
</organism>
<evidence type="ECO:0000313" key="2">
    <source>
        <dbReference type="EMBL" id="SEF78242.1"/>
    </source>
</evidence>
<proteinExistence type="predicted"/>
<dbReference type="RefSeq" id="WP_103924055.1">
    <property type="nucleotide sequence ID" value="NZ_FNVR01000005.1"/>
</dbReference>
<keyword evidence="1" id="KW-0732">Signal</keyword>
<protein>
    <recommendedName>
        <fullName evidence="4">6-bladed beta-propeller protein</fullName>
    </recommendedName>
</protein>